<dbReference type="InterPro" id="IPR000182">
    <property type="entry name" value="GNAT_dom"/>
</dbReference>
<evidence type="ECO:0000259" key="2">
    <source>
        <dbReference type="PROSITE" id="PS51729"/>
    </source>
</evidence>
<dbReference type="InterPro" id="IPR016181">
    <property type="entry name" value="Acyl_CoA_acyltransferase"/>
</dbReference>
<dbReference type="CDD" id="cd04301">
    <property type="entry name" value="NAT_SF"/>
    <property type="match status" value="1"/>
</dbReference>
<dbReference type="PROSITE" id="PS51729">
    <property type="entry name" value="GNAT_YJDJ"/>
    <property type="match status" value="1"/>
</dbReference>
<reference evidence="3 4" key="1">
    <citation type="journal article" date="2015" name="Genome Announc.">
        <title>Expanding the biotechnology potential of lactobacilli through comparative genomics of 213 strains and associated genera.</title>
        <authorList>
            <person name="Sun Z."/>
            <person name="Harris H.M."/>
            <person name="McCann A."/>
            <person name="Guo C."/>
            <person name="Argimon S."/>
            <person name="Zhang W."/>
            <person name="Yang X."/>
            <person name="Jeffery I.B."/>
            <person name="Cooney J.C."/>
            <person name="Kagawa T.F."/>
            <person name="Liu W."/>
            <person name="Song Y."/>
            <person name="Salvetti E."/>
            <person name="Wrobel A."/>
            <person name="Rasinkangas P."/>
            <person name="Parkhill J."/>
            <person name="Rea M.C."/>
            <person name="O'Sullivan O."/>
            <person name="Ritari J."/>
            <person name="Douillard F.P."/>
            <person name="Paul Ross R."/>
            <person name="Yang R."/>
            <person name="Briner A.E."/>
            <person name="Felis G.E."/>
            <person name="de Vos W.M."/>
            <person name="Barrangou R."/>
            <person name="Klaenhammer T.R."/>
            <person name="Caufield P.W."/>
            <person name="Cui Y."/>
            <person name="Zhang H."/>
            <person name="O'Toole P.W."/>
        </authorList>
    </citation>
    <scope>NUCLEOTIDE SEQUENCE [LARGE SCALE GENOMIC DNA]</scope>
    <source>
        <strain evidence="3 4">DSM 19909</strain>
    </source>
</reference>
<dbReference type="GO" id="GO:0005829">
    <property type="term" value="C:cytosol"/>
    <property type="evidence" value="ECO:0007669"/>
    <property type="project" value="TreeGrafter"/>
</dbReference>
<proteinExistence type="predicted"/>
<gene>
    <name evidence="3" type="ORF">FD04_GL001135</name>
</gene>
<dbReference type="Pfam" id="PF14542">
    <property type="entry name" value="Acetyltransf_CG"/>
    <property type="match status" value="1"/>
</dbReference>
<dbReference type="SUPFAM" id="SSF55729">
    <property type="entry name" value="Acyl-CoA N-acyltransferases (Nat)"/>
    <property type="match status" value="1"/>
</dbReference>
<dbReference type="Gene3D" id="3.40.630.30">
    <property type="match status" value="1"/>
</dbReference>
<dbReference type="GO" id="GO:0016491">
    <property type="term" value="F:oxidoreductase activity"/>
    <property type="evidence" value="ECO:0007669"/>
    <property type="project" value="InterPro"/>
</dbReference>
<dbReference type="EMBL" id="AZEE01000028">
    <property type="protein sequence ID" value="KRK98157.1"/>
    <property type="molecule type" value="Genomic_DNA"/>
</dbReference>
<dbReference type="GO" id="GO:0010181">
    <property type="term" value="F:FMN binding"/>
    <property type="evidence" value="ECO:0007669"/>
    <property type="project" value="TreeGrafter"/>
</dbReference>
<dbReference type="PROSITE" id="PS51186">
    <property type="entry name" value="GNAT"/>
    <property type="match status" value="1"/>
</dbReference>
<dbReference type="AlphaFoldDB" id="A0A0R1LQY9"/>
<evidence type="ECO:0000313" key="3">
    <source>
        <dbReference type="EMBL" id="KRK98157.1"/>
    </source>
</evidence>
<dbReference type="SUPFAM" id="SSF52218">
    <property type="entry name" value="Flavoproteins"/>
    <property type="match status" value="1"/>
</dbReference>
<organism evidence="3 4">
    <name type="scientific">Secundilactobacillus odoratitofui DSM 19909 = JCM 15043</name>
    <dbReference type="NCBI Taxonomy" id="1423776"/>
    <lineage>
        <taxon>Bacteria</taxon>
        <taxon>Bacillati</taxon>
        <taxon>Bacillota</taxon>
        <taxon>Bacilli</taxon>
        <taxon>Lactobacillales</taxon>
        <taxon>Lactobacillaceae</taxon>
        <taxon>Secundilactobacillus</taxon>
    </lineage>
</organism>
<sequence>MKLNQIGIIVGSLRKSAYSKKVAKQLANLLPVTFNPVFIPIDQLPLYNTDADEPNTVPQWETFRQQLDAVSGLIIVTPEYNRSMSGALKNAFDVGSKRHNHWKKRPALVISTSPGAAGGFGANQHVRQVLVTLNVTPVQRPEVYLGHVNQLFDANDQITQTETLSYLQTAIDTFVTLHQQLTQATNIDESIHLQFEPGRFFARNDHQEIIAEITCEPHQQNELLVDRTYVAESLRGQGVASQLMQRVIRYAQLYNLKIIPECTYAKAYFKRHPDDQGLLAAPLT</sequence>
<keyword evidence="4" id="KW-1185">Reference proteome</keyword>
<dbReference type="STRING" id="1423776.FD04_GL001135"/>
<dbReference type="InterPro" id="IPR050712">
    <property type="entry name" value="NAD(P)H-dep_reductase"/>
</dbReference>
<dbReference type="PATRIC" id="fig|1423776.4.peg.1147"/>
<protein>
    <submittedName>
        <fullName evidence="3">Flavoprotein</fullName>
    </submittedName>
</protein>
<name>A0A0R1LQY9_9LACO</name>
<dbReference type="PANTHER" id="PTHR30543">
    <property type="entry name" value="CHROMATE REDUCTASE"/>
    <property type="match status" value="1"/>
</dbReference>
<dbReference type="InterPro" id="IPR029039">
    <property type="entry name" value="Flavoprotein-like_sf"/>
</dbReference>
<dbReference type="Gene3D" id="3.40.50.360">
    <property type="match status" value="1"/>
</dbReference>
<dbReference type="InterPro" id="IPR005025">
    <property type="entry name" value="FMN_Rdtase-like_dom"/>
</dbReference>
<dbReference type="InterPro" id="IPR031165">
    <property type="entry name" value="GNAT_YJDJ"/>
</dbReference>
<dbReference type="Proteomes" id="UP000051160">
    <property type="component" value="Unassembled WGS sequence"/>
</dbReference>
<feature type="domain" description="N-acetyltransferase" evidence="2">
    <location>
        <begin position="192"/>
        <end position="280"/>
    </location>
</feature>
<dbReference type="PANTHER" id="PTHR30543:SF21">
    <property type="entry name" value="NAD(P)H-DEPENDENT FMN REDUCTASE LOT6"/>
    <property type="match status" value="1"/>
</dbReference>
<dbReference type="GO" id="GO:0016747">
    <property type="term" value="F:acyltransferase activity, transferring groups other than amino-acyl groups"/>
    <property type="evidence" value="ECO:0007669"/>
    <property type="project" value="InterPro"/>
</dbReference>
<dbReference type="Pfam" id="PF03358">
    <property type="entry name" value="FMN_red"/>
    <property type="match status" value="1"/>
</dbReference>
<accession>A0A0R1LQY9</accession>
<evidence type="ECO:0000259" key="1">
    <source>
        <dbReference type="PROSITE" id="PS51186"/>
    </source>
</evidence>
<feature type="domain" description="N-acetyltransferase" evidence="1">
    <location>
        <begin position="162"/>
        <end position="284"/>
    </location>
</feature>
<comment type="caution">
    <text evidence="3">The sequence shown here is derived from an EMBL/GenBank/DDBJ whole genome shotgun (WGS) entry which is preliminary data.</text>
</comment>
<evidence type="ECO:0000313" key="4">
    <source>
        <dbReference type="Proteomes" id="UP000051160"/>
    </source>
</evidence>